<sequence>MNKRRKQKRNANLFKAGTAVFLLVLIFIGAFTARYLSRHSRRTDSAASVISAEAVKTTDELSVYAEPTTEQSEETAVPFVVFPEKTDKSQKFKKEYDARNAILINVDDNEVVAYRDEHIQLYPASLTKIMTLIVAVENIDDLSATIKITHEMVAPYITLDASRAGFEPDETPTLKDVLYGMILCSGADASLAAAEYVAGSEEEFVKLMNAKCDEIGLKRTHFTNVVGLHDKNNYSTAEDIAVLLEYAVQNKTCREILSAVEYKVPPTKQNPEGLVFDSTLFSRMYGDEMPGVKILGGKTGFTDESGNCIATFAEVNGKTYILVLCGGTTNWNNVYNTLSAYSEYCAGGKAYVPPDER</sequence>
<evidence type="ECO:0000256" key="4">
    <source>
        <dbReference type="ARBA" id="ARBA00022960"/>
    </source>
</evidence>
<keyword evidence="2" id="KW-0732">Signal</keyword>
<gene>
    <name evidence="11" type="ORF">IE37_00035</name>
</gene>
<dbReference type="GO" id="GO:0008360">
    <property type="term" value="P:regulation of cell shape"/>
    <property type="evidence" value="ECO:0007669"/>
    <property type="project" value="UniProtKB-KW"/>
</dbReference>
<keyword evidence="11" id="KW-0121">Carboxypeptidase</keyword>
<comment type="similarity">
    <text evidence="1 9">Belongs to the peptidase S11 family.</text>
</comment>
<comment type="caution">
    <text evidence="11">The sequence shown here is derived from an EMBL/GenBank/DDBJ whole genome shotgun (WGS) entry which is preliminary data.</text>
</comment>
<dbReference type="GO" id="GO:0006508">
    <property type="term" value="P:proteolysis"/>
    <property type="evidence" value="ECO:0007669"/>
    <property type="project" value="InterPro"/>
</dbReference>
<dbReference type="InterPro" id="IPR012338">
    <property type="entry name" value="Beta-lactam/transpept-like"/>
</dbReference>
<evidence type="ECO:0000256" key="2">
    <source>
        <dbReference type="ARBA" id="ARBA00022729"/>
    </source>
</evidence>
<keyword evidence="3" id="KW-0378">Hydrolase</keyword>
<keyword evidence="5" id="KW-0573">Peptidoglycan synthesis</keyword>
<dbReference type="Proteomes" id="UP000245720">
    <property type="component" value="Unassembled WGS sequence"/>
</dbReference>
<evidence type="ECO:0000256" key="5">
    <source>
        <dbReference type="ARBA" id="ARBA00022984"/>
    </source>
</evidence>
<evidence type="ECO:0000256" key="6">
    <source>
        <dbReference type="ARBA" id="ARBA00023316"/>
    </source>
</evidence>
<feature type="active site" description="Proton acceptor" evidence="7">
    <location>
        <position position="128"/>
    </location>
</feature>
<dbReference type="SUPFAM" id="SSF56601">
    <property type="entry name" value="beta-lactamase/transpeptidase-like"/>
    <property type="match status" value="1"/>
</dbReference>
<feature type="active site" evidence="7">
    <location>
        <position position="125"/>
    </location>
</feature>
<dbReference type="GO" id="GO:0009252">
    <property type="term" value="P:peptidoglycan biosynthetic process"/>
    <property type="evidence" value="ECO:0007669"/>
    <property type="project" value="UniProtKB-KW"/>
</dbReference>
<feature type="binding site" evidence="8">
    <location>
        <position position="298"/>
    </location>
    <ligand>
        <name>substrate</name>
    </ligand>
</feature>
<dbReference type="Gene3D" id="3.40.710.10">
    <property type="entry name" value="DD-peptidase/beta-lactamase superfamily"/>
    <property type="match status" value="1"/>
</dbReference>
<dbReference type="RefSeq" id="WP_109724970.1">
    <property type="nucleotide sequence ID" value="NZ_QGDI01000001.1"/>
</dbReference>
<dbReference type="InterPro" id="IPR018044">
    <property type="entry name" value="Peptidase_S11"/>
</dbReference>
<dbReference type="PRINTS" id="PR00725">
    <property type="entry name" value="DADACBPTASE1"/>
</dbReference>
<accession>A0A315Y6T1</accession>
<evidence type="ECO:0000256" key="9">
    <source>
        <dbReference type="RuleBase" id="RU004016"/>
    </source>
</evidence>
<reference evidence="11 12" key="1">
    <citation type="submission" date="2018-05" db="EMBL/GenBank/DDBJ databases">
        <title>The Hungate 1000. A catalogue of reference genomes from the rumen microbiome.</title>
        <authorList>
            <person name="Kelly W."/>
        </authorList>
    </citation>
    <scope>NUCLEOTIDE SEQUENCE [LARGE SCALE GENOMIC DNA]</scope>
    <source>
        <strain evidence="11 12">SAb67</strain>
    </source>
</reference>
<name>A0A315Y6T1_RUMFL</name>
<dbReference type="EMBL" id="QGDI01000001">
    <property type="protein sequence ID" value="PWJ15144.1"/>
    <property type="molecule type" value="Genomic_DNA"/>
</dbReference>
<keyword evidence="11" id="KW-0645">Protease</keyword>
<dbReference type="GO" id="GO:0009002">
    <property type="term" value="F:serine-type D-Ala-D-Ala carboxypeptidase activity"/>
    <property type="evidence" value="ECO:0007669"/>
    <property type="project" value="InterPro"/>
</dbReference>
<keyword evidence="6" id="KW-0961">Cell wall biogenesis/degradation</keyword>
<feature type="domain" description="Peptidase S11 D-alanyl-D-alanine carboxypeptidase A N-terminal" evidence="10">
    <location>
        <begin position="93"/>
        <end position="327"/>
    </location>
</feature>
<organism evidence="11 12">
    <name type="scientific">Ruminococcus flavefaciens</name>
    <dbReference type="NCBI Taxonomy" id="1265"/>
    <lineage>
        <taxon>Bacteria</taxon>
        <taxon>Bacillati</taxon>
        <taxon>Bacillota</taxon>
        <taxon>Clostridia</taxon>
        <taxon>Eubacteriales</taxon>
        <taxon>Oscillospiraceae</taxon>
        <taxon>Ruminococcus</taxon>
    </lineage>
</organism>
<keyword evidence="4" id="KW-0133">Cell shape</keyword>
<evidence type="ECO:0000256" key="7">
    <source>
        <dbReference type="PIRSR" id="PIRSR618044-1"/>
    </source>
</evidence>
<dbReference type="PANTHER" id="PTHR21581:SF6">
    <property type="entry name" value="TRAFFICKING PROTEIN PARTICLE COMPLEX SUBUNIT 12"/>
    <property type="match status" value="1"/>
</dbReference>
<dbReference type="PANTHER" id="PTHR21581">
    <property type="entry name" value="D-ALANYL-D-ALANINE CARBOXYPEPTIDASE"/>
    <property type="match status" value="1"/>
</dbReference>
<dbReference type="GO" id="GO:0071555">
    <property type="term" value="P:cell wall organization"/>
    <property type="evidence" value="ECO:0007669"/>
    <property type="project" value="UniProtKB-KW"/>
</dbReference>
<protein>
    <submittedName>
        <fullName evidence="11">D-alanyl-D-alanine carboxypeptidase (Penicillin-binding protein 5/6)</fullName>
    </submittedName>
</protein>
<dbReference type="AlphaFoldDB" id="A0A315Y6T1"/>
<evidence type="ECO:0000256" key="3">
    <source>
        <dbReference type="ARBA" id="ARBA00022801"/>
    </source>
</evidence>
<evidence type="ECO:0000259" key="10">
    <source>
        <dbReference type="Pfam" id="PF00768"/>
    </source>
</evidence>
<evidence type="ECO:0000313" key="11">
    <source>
        <dbReference type="EMBL" id="PWJ15144.1"/>
    </source>
</evidence>
<feature type="active site" evidence="7">
    <location>
        <position position="185"/>
    </location>
</feature>
<evidence type="ECO:0000256" key="1">
    <source>
        <dbReference type="ARBA" id="ARBA00007164"/>
    </source>
</evidence>
<proteinExistence type="inferred from homology"/>
<dbReference type="Pfam" id="PF00768">
    <property type="entry name" value="Peptidase_S11"/>
    <property type="match status" value="1"/>
</dbReference>
<dbReference type="InterPro" id="IPR001967">
    <property type="entry name" value="Peptidase_S11_N"/>
</dbReference>
<evidence type="ECO:0000313" key="12">
    <source>
        <dbReference type="Proteomes" id="UP000245720"/>
    </source>
</evidence>
<evidence type="ECO:0000256" key="8">
    <source>
        <dbReference type="PIRSR" id="PIRSR618044-2"/>
    </source>
</evidence>
<dbReference type="OrthoDB" id="9791132at2"/>